<name>A0A6H0XZA5_9PEZI</name>
<feature type="compositionally biased region" description="Polar residues" evidence="1">
    <location>
        <begin position="653"/>
        <end position="664"/>
    </location>
</feature>
<feature type="compositionally biased region" description="Acidic residues" evidence="1">
    <location>
        <begin position="1588"/>
        <end position="1600"/>
    </location>
</feature>
<feature type="region of interest" description="Disordered" evidence="1">
    <location>
        <begin position="1250"/>
        <end position="1298"/>
    </location>
</feature>
<dbReference type="OrthoDB" id="5382102at2759"/>
<feature type="region of interest" description="Disordered" evidence="1">
    <location>
        <begin position="1146"/>
        <end position="1172"/>
    </location>
</feature>
<feature type="compositionally biased region" description="Basic and acidic residues" evidence="1">
    <location>
        <begin position="387"/>
        <end position="403"/>
    </location>
</feature>
<feature type="compositionally biased region" description="Polar residues" evidence="1">
    <location>
        <begin position="1365"/>
        <end position="1374"/>
    </location>
</feature>
<feature type="region of interest" description="Disordered" evidence="1">
    <location>
        <begin position="210"/>
        <end position="302"/>
    </location>
</feature>
<feature type="region of interest" description="Disordered" evidence="1">
    <location>
        <begin position="1422"/>
        <end position="1612"/>
    </location>
</feature>
<feature type="region of interest" description="Disordered" evidence="1">
    <location>
        <begin position="336"/>
        <end position="428"/>
    </location>
</feature>
<feature type="region of interest" description="Disordered" evidence="1">
    <location>
        <begin position="533"/>
        <end position="566"/>
    </location>
</feature>
<feature type="compositionally biased region" description="Basic and acidic residues" evidence="1">
    <location>
        <begin position="1335"/>
        <end position="1346"/>
    </location>
</feature>
<evidence type="ECO:0008006" key="4">
    <source>
        <dbReference type="Google" id="ProtNLM"/>
    </source>
</evidence>
<feature type="compositionally biased region" description="Polar residues" evidence="1">
    <location>
        <begin position="1496"/>
        <end position="1508"/>
    </location>
</feature>
<feature type="region of interest" description="Disordered" evidence="1">
    <location>
        <begin position="842"/>
        <end position="867"/>
    </location>
</feature>
<feature type="region of interest" description="Disordered" evidence="1">
    <location>
        <begin position="893"/>
        <end position="915"/>
    </location>
</feature>
<feature type="compositionally biased region" description="Polar residues" evidence="1">
    <location>
        <begin position="1251"/>
        <end position="1261"/>
    </location>
</feature>
<feature type="compositionally biased region" description="Basic residues" evidence="1">
    <location>
        <begin position="248"/>
        <end position="264"/>
    </location>
</feature>
<feature type="compositionally biased region" description="Basic and acidic residues" evidence="1">
    <location>
        <begin position="336"/>
        <end position="356"/>
    </location>
</feature>
<feature type="region of interest" description="Disordered" evidence="1">
    <location>
        <begin position="634"/>
        <end position="703"/>
    </location>
</feature>
<feature type="compositionally biased region" description="Polar residues" evidence="1">
    <location>
        <begin position="99"/>
        <end position="120"/>
    </location>
</feature>
<evidence type="ECO:0000313" key="3">
    <source>
        <dbReference type="Proteomes" id="UP000503462"/>
    </source>
</evidence>
<feature type="compositionally biased region" description="Polar residues" evidence="1">
    <location>
        <begin position="606"/>
        <end position="621"/>
    </location>
</feature>
<feature type="region of interest" description="Disordered" evidence="1">
    <location>
        <begin position="1317"/>
        <end position="1406"/>
    </location>
</feature>
<feature type="compositionally biased region" description="Basic residues" evidence="1">
    <location>
        <begin position="455"/>
        <end position="468"/>
    </location>
</feature>
<accession>A0A6H0XZA5</accession>
<feature type="compositionally biased region" description="Polar residues" evidence="1">
    <location>
        <begin position="842"/>
        <end position="865"/>
    </location>
</feature>
<protein>
    <recommendedName>
        <fullName evidence="4">Transaldolase</fullName>
    </recommendedName>
</protein>
<proteinExistence type="predicted"/>
<keyword evidence="3" id="KW-1185">Reference proteome</keyword>
<organism evidence="2 3">
    <name type="scientific">Peltaster fructicola</name>
    <dbReference type="NCBI Taxonomy" id="286661"/>
    <lineage>
        <taxon>Eukaryota</taxon>
        <taxon>Fungi</taxon>
        <taxon>Dikarya</taxon>
        <taxon>Ascomycota</taxon>
        <taxon>Pezizomycotina</taxon>
        <taxon>Dothideomycetes</taxon>
        <taxon>Dothideomycetes incertae sedis</taxon>
        <taxon>Peltaster</taxon>
    </lineage>
</organism>
<evidence type="ECO:0000313" key="2">
    <source>
        <dbReference type="EMBL" id="QIX00001.1"/>
    </source>
</evidence>
<feature type="compositionally biased region" description="Basic and acidic residues" evidence="1">
    <location>
        <begin position="1452"/>
        <end position="1469"/>
    </location>
</feature>
<dbReference type="Proteomes" id="UP000503462">
    <property type="component" value="Chromosome 4"/>
</dbReference>
<feature type="compositionally biased region" description="Low complexity" evidence="1">
    <location>
        <begin position="277"/>
        <end position="300"/>
    </location>
</feature>
<feature type="compositionally biased region" description="Polar residues" evidence="1">
    <location>
        <begin position="15"/>
        <end position="25"/>
    </location>
</feature>
<feature type="region of interest" description="Disordered" evidence="1">
    <location>
        <begin position="83"/>
        <end position="160"/>
    </location>
</feature>
<feature type="region of interest" description="Disordered" evidence="1">
    <location>
        <begin position="602"/>
        <end position="621"/>
    </location>
</feature>
<dbReference type="EMBL" id="CP051142">
    <property type="protein sequence ID" value="QIX00001.1"/>
    <property type="molecule type" value="Genomic_DNA"/>
</dbReference>
<feature type="compositionally biased region" description="Basic and acidic residues" evidence="1">
    <location>
        <begin position="230"/>
        <end position="241"/>
    </location>
</feature>
<feature type="compositionally biased region" description="Polar residues" evidence="1">
    <location>
        <begin position="129"/>
        <end position="156"/>
    </location>
</feature>
<feature type="region of interest" description="Disordered" evidence="1">
    <location>
        <begin position="1"/>
        <end position="25"/>
    </location>
</feature>
<dbReference type="PANTHER" id="PTHR42105">
    <property type="entry name" value="DIM2-ASSOCIATED PROTEIN 1"/>
    <property type="match status" value="1"/>
</dbReference>
<evidence type="ECO:0000256" key="1">
    <source>
        <dbReference type="SAM" id="MobiDB-lite"/>
    </source>
</evidence>
<sequence>MGVDTRRPPLPAPTDLTSMDETSPVATEVATNVTTRTDKTSYTIPEDGSPIIISTHKKESRIGSHGRQKSQTSLLIEYFEGSKTGDKTKGRPSVRVKVTPSSRKSSSNRANDAVQITSIGSDRKPSYTRRISLSSKNVETGAGTTELSHSSGSNLSGPPVEIEVLNNGSDLSRSSRGLMMAVNESNVSSMPPDSLLEGHADRDLHDMEHEDTVTKETFLAAPQRRPSRSTSRERITQKVMEKLGQTPVKHRKHESNEKRHRSTKSHHDDEFISGAESSLLSSNPVSSQRSYQSNNSQTSRVTNNAKLLEKVEDTIKRILLPEITAIREDQRAERKLRTFDSPRRGSDYEHSLERRVSKSSSSPNMKSKPKVVLNREGDDPGTVLSRGDSEYKKSRKSSGERTLTRRSSGPRKSDGYDEEVRHSSSKGELAAAGLAGAALTAAALKHHDSAESDLHHRRKRRSKSRSSRSRSNSIAEGVEEAYTRKETIPPMPMASHINDSDITRTSLISTDDGHVDEHRMHVEDARMPIREVSRGSVDAAMSPVSSRTPTRTPVGKTLGMTHNNKSIESPRSIKTRTAALASAGLAAAGAEAVAAHERHVDADGYGSSTTKRGTHSPAQSVSSLRMQYEEPLVPSGLRPHSAASRSSAERLQNKSAHRSTTSSPAARHALSRELTDEFVTPMERPRRDRSQTPSGEDVDEWFNREHLQNEQYRNSLDTATNRTSYQTNPYPEDEKRFVDYSRDTEAGAKDIQGVGANPEYVHTPVGVESAVASLIDPSTLSSARPSSYVDSPGKGTYSDRVAQQLRINGKSDVPMYEGSTLSQTMPSDDRWTALKNHAKALSNTSSTNVDALESPRQSPAKSLQGESPVKMVHSGLPFADDPMPEIGVYDDTKSEVSTNPSIIKGPLGGDATGQSTWPYTPSPRLVESKSHGATSGYSKDALLAGAVAGAGAAALASKRHATVDDDEYHDERKITPQLQEYHHDELDRNVTPTPDTPAALRDEGYVTDPAARTPTAEQQYSRADLSEYHRAMNAAGQDASDPFVADPRHVRHLSGNSHGMASPLYDSATGKGMENIQSKDIVALMDHLTVRDAQRNARDTEILVTLVRHAADMRQNFEDMKRFIYEQDELIMTNTKRGHEAVVQKVLSGPRPQPLGSPRTPRKQSEEDIQVKRRGLLRRALKGLTSGKSSGDLANIESMLVQVLDNVEQLKHQGPNSREITSSYFNDGMDSYERLRSVPDPGYDADGALETDSTPTQSGHFTTPGRLEKQTFHSGYNGRPGSENRVSTVMEGDEDEDLEPHERNVLDNQFENNERMLTPTQDFRPGHATSPTGKQYHETTPRGEKQQKHKSTNSSIFGVPKMSRWSKTTTSSAVPESPIITKIARPISAASRSGSSLREYDDDDEYSLQDDDRLRSTQSLAREHAKADARSIRSKASRLTRTPSPLIPSEASYRDDEYDRELSPVQHDDYDPDQNIDDPKYRAIRNSILLEHPQPRQGSTNRHQNNLESKAHSYDESMTESDVSQRSGSDFDPAQWGSSGVAALNKTRFSQAEPMSPVSMNSPYTGKKDNGPLVPSKVQPRPIHVEQDDYDDDEDDEELYEPQYGAGGFARNNNSQWYSSPLGSGHLLEPIAEVRYSLETDSGHISPEPQIASARAVTARKITGPRPMGSRSTSAAKPKEVETSGTVRRKPVANSRGVYGDRVVGAPANE</sequence>
<feature type="compositionally biased region" description="Basic and acidic residues" evidence="1">
    <location>
        <begin position="1422"/>
        <end position="1431"/>
    </location>
</feature>
<dbReference type="PANTHER" id="PTHR42105:SF1">
    <property type="entry name" value="TRANSALDOLASE"/>
    <property type="match status" value="1"/>
</dbReference>
<reference evidence="2 3" key="1">
    <citation type="journal article" date="2016" name="Sci. Rep.">
        <title>Peltaster fructicola genome reveals evolution from an invasive phytopathogen to an ectophytic parasite.</title>
        <authorList>
            <person name="Xu C."/>
            <person name="Chen H."/>
            <person name="Gleason M.L."/>
            <person name="Xu J.R."/>
            <person name="Liu H."/>
            <person name="Zhang R."/>
            <person name="Sun G."/>
        </authorList>
    </citation>
    <scope>NUCLEOTIDE SEQUENCE [LARGE SCALE GENOMIC DNA]</scope>
    <source>
        <strain evidence="2 3">LNHT1506</strain>
    </source>
</reference>
<gene>
    <name evidence="2" type="ORF">AMS68_005518</name>
</gene>
<feature type="region of interest" description="Disordered" evidence="1">
    <location>
        <begin position="446"/>
        <end position="498"/>
    </location>
</feature>
<feature type="compositionally biased region" description="Basic and acidic residues" evidence="1">
    <location>
        <begin position="411"/>
        <end position="422"/>
    </location>
</feature>
<feature type="region of interest" description="Disordered" evidence="1">
    <location>
        <begin position="1662"/>
        <end position="1710"/>
    </location>
</feature>